<dbReference type="InterPro" id="IPR003594">
    <property type="entry name" value="HATPase_dom"/>
</dbReference>
<feature type="domain" description="PAC" evidence="5">
    <location>
        <begin position="971"/>
        <end position="1022"/>
    </location>
</feature>
<dbReference type="PROSITE" id="PS50112">
    <property type="entry name" value="PAS"/>
    <property type="match status" value="2"/>
</dbReference>
<dbReference type="InterPro" id="IPR029063">
    <property type="entry name" value="SAM-dependent_MTases_sf"/>
</dbReference>
<dbReference type="PROSITE" id="PS50122">
    <property type="entry name" value="CHEB"/>
    <property type="match status" value="1"/>
</dbReference>
<gene>
    <name evidence="8" type="ordered locus">Selin_0991</name>
</gene>
<dbReference type="PANTHER" id="PTHR24422">
    <property type="entry name" value="CHEMOTAXIS PROTEIN METHYLTRANSFERASE"/>
    <property type="match status" value="1"/>
</dbReference>
<evidence type="ECO:0000259" key="4">
    <source>
        <dbReference type="PROSITE" id="PS50112"/>
    </source>
</evidence>
<feature type="domain" description="Histidine kinase" evidence="3">
    <location>
        <begin position="1042"/>
        <end position="1281"/>
    </location>
</feature>
<dbReference type="InterPro" id="IPR022642">
    <property type="entry name" value="CheR_C"/>
</dbReference>
<dbReference type="SUPFAM" id="SSF52738">
    <property type="entry name" value="Methylesterase CheB, C-terminal domain"/>
    <property type="match status" value="1"/>
</dbReference>
<dbReference type="InterPro" id="IPR000673">
    <property type="entry name" value="Sig_transdc_resp-reg_Me-estase"/>
</dbReference>
<reference evidence="8 9" key="1">
    <citation type="submission" date="2010-12" db="EMBL/GenBank/DDBJ databases">
        <title>Complete sequence of Desulfurispirillum indicum S5.</title>
        <authorList>
            <consortium name="US DOE Joint Genome Institute"/>
            <person name="Lucas S."/>
            <person name="Copeland A."/>
            <person name="Lapidus A."/>
            <person name="Cheng J.-F."/>
            <person name="Goodwin L."/>
            <person name="Pitluck S."/>
            <person name="Chertkov O."/>
            <person name="Held B."/>
            <person name="Detter J.C."/>
            <person name="Han C."/>
            <person name="Tapia R."/>
            <person name="Land M."/>
            <person name="Hauser L."/>
            <person name="Kyrpides N."/>
            <person name="Ivanova N."/>
            <person name="Mikhailova N."/>
            <person name="Haggblom M."/>
            <person name="Rauschenbach I."/>
            <person name="Bini E."/>
            <person name="Woyke T."/>
        </authorList>
    </citation>
    <scope>NUCLEOTIDE SEQUENCE [LARGE SCALE GENOMIC DNA]</scope>
    <source>
        <strain evidence="9">ATCC BAA-1389 / DSM 22839 / S5</strain>
    </source>
</reference>
<dbReference type="Gene3D" id="3.40.50.150">
    <property type="entry name" value="Vaccinia Virus protein VP39"/>
    <property type="match status" value="1"/>
</dbReference>
<dbReference type="eggNOG" id="COG4372">
    <property type="taxonomic scope" value="Bacteria"/>
</dbReference>
<dbReference type="InterPro" id="IPR035965">
    <property type="entry name" value="PAS-like_dom_sf"/>
</dbReference>
<dbReference type="GO" id="GO:0008757">
    <property type="term" value="F:S-adenosylmethionine-dependent methyltransferase activity"/>
    <property type="evidence" value="ECO:0007669"/>
    <property type="project" value="InterPro"/>
</dbReference>
<dbReference type="eggNOG" id="COG4191">
    <property type="taxonomic scope" value="Bacteria"/>
</dbReference>
<dbReference type="PANTHER" id="PTHR24422:SF27">
    <property type="entry name" value="PROTEIN-GLUTAMATE O-METHYLTRANSFERASE"/>
    <property type="match status" value="1"/>
</dbReference>
<dbReference type="SUPFAM" id="SSF55874">
    <property type="entry name" value="ATPase domain of HSP90 chaperone/DNA topoisomerase II/histidine kinase"/>
    <property type="match status" value="1"/>
</dbReference>
<dbReference type="InterPro" id="IPR000014">
    <property type="entry name" value="PAS"/>
</dbReference>
<dbReference type="HOGENOM" id="CLU_000892_2_2_0"/>
<feature type="domain" description="PAS" evidence="4">
    <location>
        <begin position="897"/>
        <end position="967"/>
    </location>
</feature>
<evidence type="ECO:0000259" key="5">
    <source>
        <dbReference type="PROSITE" id="PS50113"/>
    </source>
</evidence>
<dbReference type="Pfam" id="PF08448">
    <property type="entry name" value="PAS_4"/>
    <property type="match status" value="1"/>
</dbReference>
<dbReference type="PRINTS" id="PR00996">
    <property type="entry name" value="CHERMTFRASE"/>
</dbReference>
<dbReference type="GO" id="GO:0006935">
    <property type="term" value="P:chemotaxis"/>
    <property type="evidence" value="ECO:0007669"/>
    <property type="project" value="UniProtKB-UniRule"/>
</dbReference>
<protein>
    <submittedName>
        <fullName evidence="8">PAS sensor protein</fullName>
    </submittedName>
</protein>
<keyword evidence="1" id="KW-0145">Chemotaxis</keyword>
<dbReference type="InParanoid" id="E6W365"/>
<sequence>MEQPAKGIYIVGIGASAGGLEALRALTSHLPADGDIAYIIAQHLSPSHRSMLVSLLAKECLLPVLEAVDGAAVEAGHIYITPPNYDITLTADEKIRLRQPAQPMGPKPSVDTLLCSLAEVKKEKAIAIILSGTGSDGSVGVRAIKAEGGIVIAQEPSTAKYDSMPNAAISTTHVDLVLPPERIGQEVPEIFRFPEKFLVEKQIKKAPGNIDRIFRILTERGEVDFSGYKLTTLNRRIERRMAATRVTNLGDYVSLLEESADEWKLLFKDILISVTAFFRDRESFNSLEKALESLVANKRNGDSIRVWVPGCATGEEAYTLAVMLWEIVHRMGKKCHMQIFATDIDTDALMHARKGLYSQALLEGMEPALLEKYFTRKGSSFEVAKFLREMIVFSRHNLIKDPPFLRIDLISCRNLLIYFTQPLQKKVFSLFHYSLAPKGILFLGKSESIGDNETLFASFHDKAKIYERKGGVKSPIVSGNGNYALLRRSATPAPKPAKEYRLEDALAQTCLKLFSKCSIVVDCEYSIIHVRGDASNFLTLPSGDFSGNALKMLPRELGIDLRAAVGRLSSGDVPLFRGNLHKIQTGSTWSYVRILASRVEHEGEAVGYFLIVLEEEDNAFALQHCPVESVSEDGHVQIQELQHELISSKEHLQTVIEELETSNEELQSLNEELQSANEELQSSNEELETTNEELQSTNEELSSAYAELKVVYDEKESQRLELVNKTHELQESQQVLEVRQNFITGIMQTSPVGILRIDRDRKIDFINAYAEKLLGFAEHSLLGNSYHVVESLLKSLDAKKLTAEQKPLACALKNKRTLHNLEYAVSALTDVARTLSISITPNFSPGGIFESAVLALVDITEKKRIERELKQKQTELEFINHNLEKRVNEEVQRRMNRETLINAIYDEANVAIGITDTKARIIHANKAFCTTFGYTYDEIIGQSFLVLVPPNRQQAYRQKHRSLMESQDQDRAVERVMRHRNGATLEVLVSRKAIITEDSTPALLSIITDITSMKRIQREKEQQEKILIQQTKMAAMGEMVSAIAHQWRQPLNVVGMLVQDIRDSYRYGMLDQGSLDVKVQRTMETIRFMSDTIDDFRNFFIPDKEKERFDVMESLRQVAHMLSSQMRSHNVVLYRQHVRSGKCVPLLEDKSRSSAPYLVTGYPNEFKQVLFNLLNNSRDAIMQHRLDHDGQPQDGSIHVSISRQGRGRLIIRIVDNGGGIDPEVLPRIFEPYFTTKDQTKGSGITGTGIGLYMAKIIVQDNMGGKISARSIDGGAEFTIEL</sequence>
<dbReference type="eggNOG" id="COG1352">
    <property type="taxonomic scope" value="Bacteria"/>
</dbReference>
<feature type="active site" evidence="1">
    <location>
        <position position="136"/>
    </location>
</feature>
<feature type="coiled-coil region" evidence="2">
    <location>
        <begin position="638"/>
        <end position="718"/>
    </location>
</feature>
<dbReference type="CDD" id="cd16434">
    <property type="entry name" value="CheB-CheR_fusion"/>
    <property type="match status" value="1"/>
</dbReference>
<name>E6W365_DESIS</name>
<evidence type="ECO:0000256" key="2">
    <source>
        <dbReference type="SAM" id="Coils"/>
    </source>
</evidence>
<dbReference type="RefSeq" id="WP_013505609.1">
    <property type="nucleotide sequence ID" value="NC_014836.1"/>
</dbReference>
<feature type="domain" description="CheR-type methyltransferase" evidence="7">
    <location>
        <begin position="198"/>
        <end position="449"/>
    </location>
</feature>
<dbReference type="PROSITE" id="PS50109">
    <property type="entry name" value="HIS_KIN"/>
    <property type="match status" value="1"/>
</dbReference>
<dbReference type="CDD" id="cd00075">
    <property type="entry name" value="HATPase"/>
    <property type="match status" value="1"/>
</dbReference>
<dbReference type="GO" id="GO:0000156">
    <property type="term" value="F:phosphorelay response regulator activity"/>
    <property type="evidence" value="ECO:0007669"/>
    <property type="project" value="InterPro"/>
</dbReference>
<dbReference type="InterPro" id="IPR036097">
    <property type="entry name" value="HisK_dim/P_sf"/>
</dbReference>
<dbReference type="InterPro" id="IPR000780">
    <property type="entry name" value="CheR_MeTrfase"/>
</dbReference>
<dbReference type="Gene3D" id="3.30.450.20">
    <property type="entry name" value="PAS domain"/>
    <property type="match status" value="2"/>
</dbReference>
<feature type="active site" evidence="1">
    <location>
        <position position="16"/>
    </location>
</feature>
<dbReference type="SMART" id="SM00091">
    <property type="entry name" value="PAS"/>
    <property type="match status" value="2"/>
</dbReference>
<evidence type="ECO:0000256" key="1">
    <source>
        <dbReference type="PROSITE-ProRule" id="PRU00050"/>
    </source>
</evidence>
<dbReference type="GO" id="GO:0005737">
    <property type="term" value="C:cytoplasm"/>
    <property type="evidence" value="ECO:0007669"/>
    <property type="project" value="InterPro"/>
</dbReference>
<evidence type="ECO:0000313" key="9">
    <source>
        <dbReference type="Proteomes" id="UP000002572"/>
    </source>
</evidence>
<proteinExistence type="predicted"/>
<dbReference type="GO" id="GO:0008984">
    <property type="term" value="F:protein-glutamate methylesterase activity"/>
    <property type="evidence" value="ECO:0007669"/>
    <property type="project" value="InterPro"/>
</dbReference>
<dbReference type="OrthoDB" id="9786165at2"/>
<dbReference type="SMART" id="SM00387">
    <property type="entry name" value="HATPase_c"/>
    <property type="match status" value="1"/>
</dbReference>
<dbReference type="InterPro" id="IPR035909">
    <property type="entry name" value="CheB_C"/>
</dbReference>
<dbReference type="InterPro" id="IPR036890">
    <property type="entry name" value="HATPase_C_sf"/>
</dbReference>
<dbReference type="eggNOG" id="COG2201">
    <property type="taxonomic scope" value="Bacteria"/>
</dbReference>
<dbReference type="Pfam" id="PF01339">
    <property type="entry name" value="CheB_methylest"/>
    <property type="match status" value="1"/>
</dbReference>
<dbReference type="KEGG" id="din:Selin_0991"/>
<dbReference type="Proteomes" id="UP000002572">
    <property type="component" value="Chromosome"/>
</dbReference>
<dbReference type="SUPFAM" id="SSF47757">
    <property type="entry name" value="Chemotaxis receptor methyltransferase CheR, N-terminal domain"/>
    <property type="match status" value="1"/>
</dbReference>
<dbReference type="SUPFAM" id="SSF55785">
    <property type="entry name" value="PYP-like sensor domain (PAS domain)"/>
    <property type="match status" value="2"/>
</dbReference>
<dbReference type="InterPro" id="IPR013656">
    <property type="entry name" value="PAS_4"/>
</dbReference>
<dbReference type="Pfam" id="PF03705">
    <property type="entry name" value="CheR_N"/>
    <property type="match status" value="1"/>
</dbReference>
<dbReference type="CDD" id="cd00130">
    <property type="entry name" value="PAS"/>
    <property type="match status" value="2"/>
</dbReference>
<dbReference type="InterPro" id="IPR050903">
    <property type="entry name" value="Bact_Chemotaxis_MeTrfase"/>
</dbReference>
<organism evidence="8 9">
    <name type="scientific">Desulfurispirillum indicum (strain ATCC BAA-1389 / DSM 22839 / S5)</name>
    <dbReference type="NCBI Taxonomy" id="653733"/>
    <lineage>
        <taxon>Bacteria</taxon>
        <taxon>Pseudomonadati</taxon>
        <taxon>Chrysiogenota</taxon>
        <taxon>Chrysiogenia</taxon>
        <taxon>Chrysiogenales</taxon>
        <taxon>Chrysiogenaceae</taxon>
        <taxon>Desulfurispirillum</taxon>
    </lineage>
</organism>
<dbReference type="Pfam" id="PF13426">
    <property type="entry name" value="PAS_9"/>
    <property type="match status" value="1"/>
</dbReference>
<dbReference type="PROSITE" id="PS50123">
    <property type="entry name" value="CHER"/>
    <property type="match status" value="1"/>
</dbReference>
<dbReference type="InterPro" id="IPR005467">
    <property type="entry name" value="His_kinase_dom"/>
</dbReference>
<evidence type="ECO:0000259" key="7">
    <source>
        <dbReference type="PROSITE" id="PS50123"/>
    </source>
</evidence>
<feature type="domain" description="PAS" evidence="4">
    <location>
        <begin position="739"/>
        <end position="815"/>
    </location>
</feature>
<keyword evidence="1" id="KW-0378">Hydrolase</keyword>
<evidence type="ECO:0000259" key="3">
    <source>
        <dbReference type="PROSITE" id="PS50109"/>
    </source>
</evidence>
<feature type="domain" description="CheB-type methylesterase" evidence="6">
    <location>
        <begin position="4"/>
        <end position="187"/>
    </location>
</feature>
<dbReference type="CDD" id="cd02440">
    <property type="entry name" value="AdoMet_MTases"/>
    <property type="match status" value="1"/>
</dbReference>
<dbReference type="SMART" id="SM00138">
    <property type="entry name" value="MeTrc"/>
    <property type="match status" value="1"/>
</dbReference>
<dbReference type="SUPFAM" id="SSF53335">
    <property type="entry name" value="S-adenosyl-L-methionine-dependent methyltransferases"/>
    <property type="match status" value="1"/>
</dbReference>
<feature type="domain" description="PAC" evidence="5">
    <location>
        <begin position="819"/>
        <end position="871"/>
    </location>
</feature>
<keyword evidence="9" id="KW-1185">Reference proteome</keyword>
<dbReference type="Gene3D" id="3.40.50.180">
    <property type="entry name" value="Methylesterase CheB, C-terminal domain"/>
    <property type="match status" value="1"/>
</dbReference>
<feature type="active site" evidence="1">
    <location>
        <position position="43"/>
    </location>
</feature>
<dbReference type="InterPro" id="IPR000700">
    <property type="entry name" value="PAS-assoc_C"/>
</dbReference>
<dbReference type="Pfam" id="PF02518">
    <property type="entry name" value="HATPase_c"/>
    <property type="match status" value="1"/>
</dbReference>
<dbReference type="NCBIfam" id="TIGR00229">
    <property type="entry name" value="sensory_box"/>
    <property type="match status" value="2"/>
</dbReference>
<dbReference type="Gene3D" id="1.10.287.130">
    <property type="match status" value="1"/>
</dbReference>
<evidence type="ECO:0000259" key="6">
    <source>
        <dbReference type="PROSITE" id="PS50122"/>
    </source>
</evidence>
<dbReference type="InterPro" id="IPR022641">
    <property type="entry name" value="CheR_N"/>
</dbReference>
<keyword evidence="2" id="KW-0175">Coiled coil</keyword>
<dbReference type="STRING" id="653733.Selin_0991"/>
<evidence type="ECO:0000313" key="8">
    <source>
        <dbReference type="EMBL" id="ADU65726.1"/>
    </source>
</evidence>
<accession>E6W365</accession>
<dbReference type="Pfam" id="PF01739">
    <property type="entry name" value="CheR"/>
    <property type="match status" value="1"/>
</dbReference>
<dbReference type="Gene3D" id="3.30.565.10">
    <property type="entry name" value="Histidine kinase-like ATPase, C-terminal domain"/>
    <property type="match status" value="1"/>
</dbReference>
<dbReference type="GO" id="GO:0000155">
    <property type="term" value="F:phosphorelay sensor kinase activity"/>
    <property type="evidence" value="ECO:0007669"/>
    <property type="project" value="InterPro"/>
</dbReference>
<dbReference type="EMBL" id="CP002432">
    <property type="protein sequence ID" value="ADU65726.1"/>
    <property type="molecule type" value="Genomic_DNA"/>
</dbReference>
<dbReference type="PROSITE" id="PS50113">
    <property type="entry name" value="PAC"/>
    <property type="match status" value="2"/>
</dbReference>
<dbReference type="SUPFAM" id="SSF47384">
    <property type="entry name" value="Homodimeric domain of signal transducing histidine kinase"/>
    <property type="match status" value="1"/>
</dbReference>